<accession>A0ABU9D418</accession>
<evidence type="ECO:0000313" key="6">
    <source>
        <dbReference type="Proteomes" id="UP001456513"/>
    </source>
</evidence>
<dbReference type="EMBL" id="JBBPCN010000001">
    <property type="protein sequence ID" value="MEK8073413.1"/>
    <property type="molecule type" value="Genomic_DNA"/>
</dbReference>
<dbReference type="SUPFAM" id="SSF56112">
    <property type="entry name" value="Protein kinase-like (PK-like)"/>
    <property type="match status" value="1"/>
</dbReference>
<feature type="domain" description="ABC1 atypical kinase-like" evidence="4">
    <location>
        <begin position="121"/>
        <end position="367"/>
    </location>
</feature>
<dbReference type="PANTHER" id="PTHR10566:SF113">
    <property type="entry name" value="PROTEIN ACTIVITY OF BC1 COMPLEX KINASE 7, CHLOROPLASTIC"/>
    <property type="match status" value="1"/>
</dbReference>
<proteinExistence type="inferred from homology"/>
<gene>
    <name evidence="5" type="ORF">AABD04_21435</name>
</gene>
<reference evidence="5 6" key="1">
    <citation type="submission" date="2024-03" db="EMBL/GenBank/DDBJ databases">
        <title>Rhodococcus navarretei sp. nov. and Pseudarthrobacter quantumdoti sp. nov., two new species with the ability to biosynthesize Quantum Dots isolated from soil samples at Union Glacier, Antarctica.</title>
        <authorList>
            <person name="Vargas M."/>
        </authorList>
    </citation>
    <scope>NUCLEOTIDE SEQUENCE [LARGE SCALE GENOMIC DNA]</scope>
    <source>
        <strain evidence="5 6">EXRC-4A-4</strain>
    </source>
</reference>
<evidence type="ECO:0000256" key="3">
    <source>
        <dbReference type="SAM" id="Phobius"/>
    </source>
</evidence>
<name>A0ABU9D418_9NOCA</name>
<evidence type="ECO:0000256" key="1">
    <source>
        <dbReference type="ARBA" id="ARBA00009670"/>
    </source>
</evidence>
<evidence type="ECO:0000256" key="2">
    <source>
        <dbReference type="SAM" id="MobiDB-lite"/>
    </source>
</evidence>
<evidence type="ECO:0000259" key="4">
    <source>
        <dbReference type="Pfam" id="PF03109"/>
    </source>
</evidence>
<dbReference type="InterPro" id="IPR050154">
    <property type="entry name" value="UbiB_kinase"/>
</dbReference>
<dbReference type="PANTHER" id="PTHR10566">
    <property type="entry name" value="CHAPERONE-ACTIVITY OF BC1 COMPLEX CABC1 -RELATED"/>
    <property type="match status" value="1"/>
</dbReference>
<comment type="caution">
    <text evidence="5">The sequence shown here is derived from an EMBL/GenBank/DDBJ whole genome shotgun (WGS) entry which is preliminary data.</text>
</comment>
<dbReference type="Pfam" id="PF03109">
    <property type="entry name" value="ABC1"/>
    <property type="match status" value="1"/>
</dbReference>
<organism evidence="5 6">
    <name type="scientific">Rhodococcus navarretei</name>
    <dbReference type="NCBI Taxonomy" id="3128981"/>
    <lineage>
        <taxon>Bacteria</taxon>
        <taxon>Bacillati</taxon>
        <taxon>Actinomycetota</taxon>
        <taxon>Actinomycetes</taxon>
        <taxon>Mycobacteriales</taxon>
        <taxon>Nocardiaceae</taxon>
        <taxon>Rhodococcus</taxon>
    </lineage>
</organism>
<protein>
    <submittedName>
        <fullName evidence="5">AarF/UbiB family protein</fullName>
    </submittedName>
</protein>
<dbReference type="Proteomes" id="UP001456513">
    <property type="component" value="Unassembled WGS sequence"/>
</dbReference>
<dbReference type="CDD" id="cd05121">
    <property type="entry name" value="ABC1_ADCK3-like"/>
    <property type="match status" value="1"/>
</dbReference>
<evidence type="ECO:0000313" key="5">
    <source>
        <dbReference type="EMBL" id="MEK8073413.1"/>
    </source>
</evidence>
<keyword evidence="3" id="KW-0472">Membrane</keyword>
<keyword evidence="6" id="KW-1185">Reference proteome</keyword>
<keyword evidence="3" id="KW-1133">Transmembrane helix</keyword>
<keyword evidence="3" id="KW-0812">Transmembrane</keyword>
<feature type="region of interest" description="Disordered" evidence="2">
    <location>
        <begin position="1"/>
        <end position="22"/>
    </location>
</feature>
<sequence>MTSPIPTPGSNSGDAFSPGPYSDGPPPEALEIEYPDLTHFGLEELGRAAWITVVLVAAAAIAVIRWPVSWLAKRRRFTVALAEGVVKGFEALGPTFVKLGQFMASSPGVFPPVLADACLRLLDGVPPVPAHKARRTVERDLGGSIAELFRSFDDVPLSAASVAQVHACVLPDGREAVVKVQRPEIRRRMRVDLRVAYTGAALLERFFEFFRIANATAVVRDLNDLTAQELNSAAEALRQEHFRDNLYVFGDNPHVMVPEIFWSHCGPRVICMERVRGTPVGRIMSNGLATVDSELQLRRGVKVWLEAVVLHGPFHGDVHAGNLWELDDGRVGFLDFGIVGELPEEWRDVLREMFRASLFDGDYTEAARRIRMLGITEGTTLGDKLIGLQLRKLFEPVLGRGAGRLDLSRLVASLVETGRRWGVATPEELVLFGKQLGYFERYSATLAPDWILGRDLFLFRNILPDEVAGAALARNITLPD</sequence>
<dbReference type="InterPro" id="IPR004147">
    <property type="entry name" value="ABC1_dom"/>
</dbReference>
<comment type="similarity">
    <text evidence="1">Belongs to the protein kinase superfamily. ADCK protein kinase family.</text>
</comment>
<dbReference type="InterPro" id="IPR011009">
    <property type="entry name" value="Kinase-like_dom_sf"/>
</dbReference>
<feature type="transmembrane region" description="Helical" evidence="3">
    <location>
        <begin position="48"/>
        <end position="68"/>
    </location>
</feature>
<feature type="compositionally biased region" description="Polar residues" evidence="2">
    <location>
        <begin position="1"/>
        <end position="14"/>
    </location>
</feature>